<feature type="transmembrane region" description="Helical" evidence="2">
    <location>
        <begin position="135"/>
        <end position="154"/>
    </location>
</feature>
<sequence>MEHPRTRPAQYGPRRDTPPRPSKPPRPSGSPGPSGSPLPPQAGRAAGGGVARSARPAGAPQRRPVPARRPAPSPAARRLPHPRLTGLGGGLFCGLVMLALGLLVSAVFGASQTVYGVLFLPVCVLTAVWLREGDLLTAPVIVPIAFAVGLVPVAGDGADGTGDRLMGLVTGLATQVGWLYGGTLTAGLIVLGRRIRVVNRRTVKGRPRV</sequence>
<protein>
    <submittedName>
        <fullName evidence="4">Membrane protein</fullName>
    </submittedName>
</protein>
<comment type="caution">
    <text evidence="4">The sequence shown here is derived from an EMBL/GenBank/DDBJ whole genome shotgun (WGS) entry which is preliminary data.</text>
</comment>
<dbReference type="EMBL" id="BAAAXF010000011">
    <property type="protein sequence ID" value="GAA3493595.1"/>
    <property type="molecule type" value="Genomic_DNA"/>
</dbReference>
<feature type="compositionally biased region" description="Low complexity" evidence="1">
    <location>
        <begin position="51"/>
        <end position="66"/>
    </location>
</feature>
<evidence type="ECO:0000259" key="3">
    <source>
        <dbReference type="Pfam" id="PF20177"/>
    </source>
</evidence>
<evidence type="ECO:0000313" key="5">
    <source>
        <dbReference type="Proteomes" id="UP001501455"/>
    </source>
</evidence>
<feature type="transmembrane region" description="Helical" evidence="2">
    <location>
        <begin position="87"/>
        <end position="108"/>
    </location>
</feature>
<feature type="compositionally biased region" description="Pro residues" evidence="1">
    <location>
        <begin position="19"/>
        <end position="40"/>
    </location>
</feature>
<dbReference type="RefSeq" id="WP_345574018.1">
    <property type="nucleotide sequence ID" value="NZ_BAAAXF010000011.1"/>
</dbReference>
<reference evidence="5" key="1">
    <citation type="journal article" date="2019" name="Int. J. Syst. Evol. Microbiol.">
        <title>The Global Catalogue of Microorganisms (GCM) 10K type strain sequencing project: providing services to taxonomists for standard genome sequencing and annotation.</title>
        <authorList>
            <consortium name="The Broad Institute Genomics Platform"/>
            <consortium name="The Broad Institute Genome Sequencing Center for Infectious Disease"/>
            <person name="Wu L."/>
            <person name="Ma J."/>
        </authorList>
    </citation>
    <scope>NUCLEOTIDE SEQUENCE [LARGE SCALE GENOMIC DNA]</scope>
    <source>
        <strain evidence="5">JCM 4816</strain>
    </source>
</reference>
<dbReference type="Proteomes" id="UP001501455">
    <property type="component" value="Unassembled WGS sequence"/>
</dbReference>
<evidence type="ECO:0000313" key="4">
    <source>
        <dbReference type="EMBL" id="GAA3493595.1"/>
    </source>
</evidence>
<keyword evidence="2" id="KW-1133">Transmembrane helix</keyword>
<feature type="transmembrane region" description="Helical" evidence="2">
    <location>
        <begin position="166"/>
        <end position="191"/>
    </location>
</feature>
<proteinExistence type="predicted"/>
<feature type="transmembrane region" description="Helical" evidence="2">
    <location>
        <begin position="114"/>
        <end position="130"/>
    </location>
</feature>
<keyword evidence="2" id="KW-0812">Transmembrane</keyword>
<feature type="domain" description="DUF6542" evidence="3">
    <location>
        <begin position="87"/>
        <end position="195"/>
    </location>
</feature>
<keyword evidence="5" id="KW-1185">Reference proteome</keyword>
<dbReference type="Pfam" id="PF20177">
    <property type="entry name" value="DUF6542"/>
    <property type="match status" value="1"/>
</dbReference>
<accession>A0ABP6TFT6</accession>
<keyword evidence="2" id="KW-0472">Membrane</keyword>
<dbReference type="InterPro" id="IPR046672">
    <property type="entry name" value="DUF6542"/>
</dbReference>
<evidence type="ECO:0000256" key="1">
    <source>
        <dbReference type="SAM" id="MobiDB-lite"/>
    </source>
</evidence>
<organism evidence="4 5">
    <name type="scientific">Streptomyces prasinosporus</name>
    <dbReference type="NCBI Taxonomy" id="68256"/>
    <lineage>
        <taxon>Bacteria</taxon>
        <taxon>Bacillati</taxon>
        <taxon>Actinomycetota</taxon>
        <taxon>Actinomycetes</taxon>
        <taxon>Kitasatosporales</taxon>
        <taxon>Streptomycetaceae</taxon>
        <taxon>Streptomyces</taxon>
        <taxon>Streptomyces albogriseolus group</taxon>
    </lineage>
</organism>
<gene>
    <name evidence="4" type="ORF">GCM10019016_006940</name>
</gene>
<feature type="region of interest" description="Disordered" evidence="1">
    <location>
        <begin position="1"/>
        <end position="81"/>
    </location>
</feature>
<name>A0ABP6TFT6_9ACTN</name>
<evidence type="ECO:0000256" key="2">
    <source>
        <dbReference type="SAM" id="Phobius"/>
    </source>
</evidence>